<evidence type="ECO:0000256" key="1">
    <source>
        <dbReference type="ARBA" id="ARBA00022884"/>
    </source>
</evidence>
<evidence type="ECO:0000259" key="3">
    <source>
        <dbReference type="PROSITE" id="PS50177"/>
    </source>
</evidence>
<dbReference type="PANTHER" id="PTHR10693:SF20">
    <property type="entry name" value="AT27578P"/>
    <property type="match status" value="1"/>
</dbReference>
<feature type="compositionally biased region" description="Gly residues" evidence="2">
    <location>
        <begin position="345"/>
        <end position="361"/>
    </location>
</feature>
<dbReference type="Gene3D" id="3.10.450.50">
    <property type="match status" value="1"/>
</dbReference>
<dbReference type="OrthoDB" id="339151at2759"/>
<sequence>MVSNSNMSSANLSVAKMNFMEISSLAEQFVLQYYVVMDKCPELLHRFYGENSRVIYESSPICGQHDIHEAFSKLKLSDTRVVLHTVDALKANENSVMVQVCGEISVAGGEPRRFMRSFTLCEKTQSDFYVLSDIFRYQDRVYIPEPNDTNPSPVVPVAEPKESKKSAPEKKINAKPNGVAHTQKQQWQRPQPQEKKHDVPSPPVTNSVEQEPRKVESPAPRSITPKAKLDESHHPIEQPVMPDPVPQPSTAAPMSWAQRASGIAAASSTASHMPQPQPPQSTKPISNPESVPASTGSQRNSHKSQRGPRQQQADTRRDSNSDRSDYYQQQQQQPQAPQQQQGFPPSGGRGHAGPRGGGRGTRGAMLSRGGGGSNRGTAGAPLRR</sequence>
<feature type="compositionally biased region" description="Basic and acidic residues" evidence="2">
    <location>
        <begin position="159"/>
        <end position="172"/>
    </location>
</feature>
<name>A0A0R3UMS9_MESCO</name>
<dbReference type="PANTHER" id="PTHR10693">
    <property type="entry name" value="RAS GTPASE-ACTIVATING PROTEIN-BINDING PROTEIN"/>
    <property type="match status" value="1"/>
</dbReference>
<dbReference type="InterPro" id="IPR018222">
    <property type="entry name" value="Nuclear_transport_factor_2_euk"/>
</dbReference>
<feature type="compositionally biased region" description="Basic and acidic residues" evidence="2">
    <location>
        <begin position="314"/>
        <end position="325"/>
    </location>
</feature>
<keyword evidence="1" id="KW-0694">RNA-binding</keyword>
<feature type="compositionally biased region" description="Polar residues" evidence="2">
    <location>
        <begin position="282"/>
        <end position="299"/>
    </location>
</feature>
<accession>A0A0R3UMS9</accession>
<dbReference type="AlphaFoldDB" id="A0A0R3UMS9"/>
<keyword evidence="5" id="KW-1185">Reference proteome</keyword>
<dbReference type="GO" id="GO:1990904">
    <property type="term" value="C:ribonucleoprotein complex"/>
    <property type="evidence" value="ECO:0007669"/>
    <property type="project" value="TreeGrafter"/>
</dbReference>
<dbReference type="InterPro" id="IPR032710">
    <property type="entry name" value="NTF2-like_dom_sf"/>
</dbReference>
<dbReference type="Pfam" id="PF02136">
    <property type="entry name" value="NTF2"/>
    <property type="match status" value="1"/>
</dbReference>
<dbReference type="Proteomes" id="UP000267029">
    <property type="component" value="Unassembled WGS sequence"/>
</dbReference>
<gene>
    <name evidence="4" type="ORF">MCOS_LOCUS9068</name>
</gene>
<dbReference type="EMBL" id="UXSR01005633">
    <property type="protein sequence ID" value="VDD83065.1"/>
    <property type="molecule type" value="Genomic_DNA"/>
</dbReference>
<dbReference type="InterPro" id="IPR039539">
    <property type="entry name" value="Ras_GTPase_bind_prot"/>
</dbReference>
<dbReference type="SUPFAM" id="SSF54427">
    <property type="entry name" value="NTF2-like"/>
    <property type="match status" value="1"/>
</dbReference>
<evidence type="ECO:0000313" key="5">
    <source>
        <dbReference type="Proteomes" id="UP000267029"/>
    </source>
</evidence>
<feature type="region of interest" description="Disordered" evidence="2">
    <location>
        <begin position="145"/>
        <end position="384"/>
    </location>
</feature>
<feature type="domain" description="NTF2" evidence="3">
    <location>
        <begin position="25"/>
        <end position="137"/>
    </location>
</feature>
<feature type="compositionally biased region" description="Low complexity" evidence="2">
    <location>
        <begin position="328"/>
        <end position="341"/>
    </location>
</feature>
<protein>
    <recommendedName>
        <fullName evidence="3">NTF2 domain-containing protein</fullName>
    </recommendedName>
</protein>
<dbReference type="GO" id="GO:0005829">
    <property type="term" value="C:cytosol"/>
    <property type="evidence" value="ECO:0007669"/>
    <property type="project" value="TreeGrafter"/>
</dbReference>
<evidence type="ECO:0000256" key="2">
    <source>
        <dbReference type="SAM" id="MobiDB-lite"/>
    </source>
</evidence>
<evidence type="ECO:0000313" key="4">
    <source>
        <dbReference type="EMBL" id="VDD83065.1"/>
    </source>
</evidence>
<feature type="compositionally biased region" description="Low complexity" evidence="2">
    <location>
        <begin position="260"/>
        <end position="271"/>
    </location>
</feature>
<organism evidence="4 5">
    <name type="scientific">Mesocestoides corti</name>
    <name type="common">Flatworm</name>
    <dbReference type="NCBI Taxonomy" id="53468"/>
    <lineage>
        <taxon>Eukaryota</taxon>
        <taxon>Metazoa</taxon>
        <taxon>Spiralia</taxon>
        <taxon>Lophotrochozoa</taxon>
        <taxon>Platyhelminthes</taxon>
        <taxon>Cestoda</taxon>
        <taxon>Eucestoda</taxon>
        <taxon>Cyclophyllidea</taxon>
        <taxon>Mesocestoididae</taxon>
        <taxon>Mesocestoides</taxon>
    </lineage>
</organism>
<feature type="compositionally biased region" description="Low complexity" evidence="2">
    <location>
        <begin position="375"/>
        <end position="384"/>
    </location>
</feature>
<dbReference type="STRING" id="53468.A0A0R3UMS9"/>
<dbReference type="InterPro" id="IPR002075">
    <property type="entry name" value="NTF2_dom"/>
</dbReference>
<reference evidence="4 5" key="1">
    <citation type="submission" date="2018-10" db="EMBL/GenBank/DDBJ databases">
        <authorList>
            <consortium name="Pathogen Informatics"/>
        </authorList>
    </citation>
    <scope>NUCLEOTIDE SEQUENCE [LARGE SCALE GENOMIC DNA]</scope>
</reference>
<dbReference type="GO" id="GO:0003729">
    <property type="term" value="F:mRNA binding"/>
    <property type="evidence" value="ECO:0007669"/>
    <property type="project" value="TreeGrafter"/>
</dbReference>
<dbReference type="PROSITE" id="PS50177">
    <property type="entry name" value="NTF2_DOMAIN"/>
    <property type="match status" value="1"/>
</dbReference>
<feature type="compositionally biased region" description="Basic and acidic residues" evidence="2">
    <location>
        <begin position="227"/>
        <end position="236"/>
    </location>
</feature>
<dbReference type="CDD" id="cd00780">
    <property type="entry name" value="NTF2"/>
    <property type="match status" value="1"/>
</dbReference>
<proteinExistence type="predicted"/>